<dbReference type="GO" id="GO:0005886">
    <property type="term" value="C:plasma membrane"/>
    <property type="evidence" value="ECO:0007669"/>
    <property type="project" value="TreeGrafter"/>
</dbReference>
<dbReference type="OrthoDB" id="18814at2759"/>
<feature type="transmembrane region" description="Helical" evidence="2">
    <location>
        <begin position="163"/>
        <end position="184"/>
    </location>
</feature>
<proteinExistence type="inferred from homology"/>
<dbReference type="Pfam" id="PF01770">
    <property type="entry name" value="Folate_carrier"/>
    <property type="match status" value="1"/>
</dbReference>
<gene>
    <name evidence="3" type="ORF">TCLT_LOCUS7616</name>
</gene>
<dbReference type="InterPro" id="IPR036259">
    <property type="entry name" value="MFS_trans_sf"/>
</dbReference>
<dbReference type="PANTHER" id="PTHR10686:SF18">
    <property type="entry name" value="IP11787P-RELATED"/>
    <property type="match status" value="1"/>
</dbReference>
<evidence type="ECO:0000313" key="5">
    <source>
        <dbReference type="WBParaSite" id="TCLT_0000762701-mRNA-1"/>
    </source>
</evidence>
<feature type="transmembrane region" description="Helical" evidence="2">
    <location>
        <begin position="342"/>
        <end position="368"/>
    </location>
</feature>
<dbReference type="OMA" id="CYRCRPL"/>
<reference evidence="3 4" key="2">
    <citation type="submission" date="2018-11" db="EMBL/GenBank/DDBJ databases">
        <authorList>
            <consortium name="Pathogen Informatics"/>
        </authorList>
    </citation>
    <scope>NUCLEOTIDE SEQUENCE [LARGE SCALE GENOMIC DNA]</scope>
</reference>
<dbReference type="EMBL" id="UYYF01004528">
    <property type="protein sequence ID" value="VDN05091.1"/>
    <property type="molecule type" value="Genomic_DNA"/>
</dbReference>
<dbReference type="Proteomes" id="UP000276776">
    <property type="component" value="Unassembled WGS sequence"/>
</dbReference>
<organism evidence="5">
    <name type="scientific">Thelazia callipaeda</name>
    <name type="common">Oriental eyeworm</name>
    <name type="synonym">Parasitic nematode</name>
    <dbReference type="NCBI Taxonomy" id="103827"/>
    <lineage>
        <taxon>Eukaryota</taxon>
        <taxon>Metazoa</taxon>
        <taxon>Ecdysozoa</taxon>
        <taxon>Nematoda</taxon>
        <taxon>Chromadorea</taxon>
        <taxon>Rhabditida</taxon>
        <taxon>Spirurina</taxon>
        <taxon>Spiruromorpha</taxon>
        <taxon>Thelazioidea</taxon>
        <taxon>Thelaziidae</taxon>
        <taxon>Thelazia</taxon>
    </lineage>
</organism>
<feature type="transmembrane region" description="Helical" evidence="2">
    <location>
        <begin position="49"/>
        <end position="67"/>
    </location>
</feature>
<feature type="transmembrane region" description="Helical" evidence="2">
    <location>
        <begin position="138"/>
        <end position="157"/>
    </location>
</feature>
<feature type="transmembrane region" description="Helical" evidence="2">
    <location>
        <begin position="99"/>
        <end position="118"/>
    </location>
</feature>
<dbReference type="AlphaFoldDB" id="A0A0N5D3V7"/>
<name>A0A0N5D3V7_THECL</name>
<evidence type="ECO:0000313" key="3">
    <source>
        <dbReference type="EMBL" id="VDN05091.1"/>
    </source>
</evidence>
<keyword evidence="2" id="KW-1133">Transmembrane helix</keyword>
<evidence type="ECO:0000313" key="4">
    <source>
        <dbReference type="Proteomes" id="UP000276776"/>
    </source>
</evidence>
<evidence type="ECO:0000256" key="1">
    <source>
        <dbReference type="ARBA" id="ARBA00005773"/>
    </source>
</evidence>
<keyword evidence="4" id="KW-1185">Reference proteome</keyword>
<dbReference type="SUPFAM" id="SSF103473">
    <property type="entry name" value="MFS general substrate transporter"/>
    <property type="match status" value="1"/>
</dbReference>
<evidence type="ECO:0000256" key="2">
    <source>
        <dbReference type="SAM" id="Phobius"/>
    </source>
</evidence>
<keyword evidence="2" id="KW-0812">Transmembrane</keyword>
<dbReference type="WBParaSite" id="TCLT_0000762701-mRNA-1">
    <property type="protein sequence ID" value="TCLT_0000762701-mRNA-1"/>
    <property type="gene ID" value="TCLT_0000762701"/>
</dbReference>
<sequence>MWRFFTIFICLYGFMKELKVGEPFLYLYQNEVLNLTREQLTNEVYPFSAYSYLLSLIPIFLLTDLLLYKPVMLLEVIGQTIYRGVLVFCPTVEAQKLGMMMYGMASASEIAFFSYIYAKTEKDEYQRVTSYSRASTMAGRMICYLSAQTVILTRIGNYETLQWIGFGVPCCAVIFAIFLPNVYWKEILLKLTDSTNRTSIVERIELPKTYGAYLKYRLHVMRNELVRIYQIDAIRKWSIWWALNTCMSLQVAQYAQVLWGEVQGRNERSLNGFAEAAYAASATIAILILGLAEINWDKWGELMLAVISLTDTLILIVYSQAESIQVMYMCYIGYRWNLAKKMIGESFGLIFGLNSFIALTLQVLLTIIVPDHHGLNMPVRKQFMVYAGCHAFIGTIFLTSLGYSLYRHYRWKERIHTEQCQKHTLHEQKVIA</sequence>
<accession>A0A0N5D3V7</accession>
<dbReference type="InterPro" id="IPR002666">
    <property type="entry name" value="Folate_carrier"/>
</dbReference>
<keyword evidence="2" id="KW-0472">Membrane</keyword>
<feature type="transmembrane region" description="Helical" evidence="2">
    <location>
        <begin position="276"/>
        <end position="296"/>
    </location>
</feature>
<dbReference type="PANTHER" id="PTHR10686">
    <property type="entry name" value="FOLATE TRANSPORTER"/>
    <property type="match status" value="1"/>
</dbReference>
<dbReference type="NCBIfam" id="TIGR00806">
    <property type="entry name" value="rfc"/>
    <property type="match status" value="1"/>
</dbReference>
<reference evidence="5" key="1">
    <citation type="submission" date="2017-02" db="UniProtKB">
        <authorList>
            <consortium name="WormBaseParasite"/>
        </authorList>
    </citation>
    <scope>IDENTIFICATION</scope>
</reference>
<comment type="similarity">
    <text evidence="1">Belongs to the reduced folate carrier (RFC) transporter (TC 2.A.48) family.</text>
</comment>
<feature type="transmembrane region" description="Helical" evidence="2">
    <location>
        <begin position="383"/>
        <end position="406"/>
    </location>
</feature>
<dbReference type="GO" id="GO:0090482">
    <property type="term" value="F:vitamin transmembrane transporter activity"/>
    <property type="evidence" value="ECO:0007669"/>
    <property type="project" value="InterPro"/>
</dbReference>
<protein>
    <submittedName>
        <fullName evidence="5">Reduced folate carrier family protein</fullName>
    </submittedName>
</protein>